<proteinExistence type="predicted"/>
<dbReference type="Pfam" id="PF02780">
    <property type="entry name" value="Transketolase_C"/>
    <property type="match status" value="1"/>
</dbReference>
<dbReference type="PANTHER" id="PTHR43257">
    <property type="entry name" value="PYRUVATE DEHYDROGENASE E1 COMPONENT BETA SUBUNIT"/>
    <property type="match status" value="1"/>
</dbReference>
<dbReference type="PANTHER" id="PTHR43257:SF2">
    <property type="entry name" value="PYRUVATE DEHYDROGENASE E1 COMPONENT SUBUNIT BETA"/>
    <property type="match status" value="1"/>
</dbReference>
<evidence type="ECO:0000256" key="3">
    <source>
        <dbReference type="ARBA" id="ARBA00023052"/>
    </source>
</evidence>
<evidence type="ECO:0000313" key="6">
    <source>
        <dbReference type="Proteomes" id="UP000036873"/>
    </source>
</evidence>
<dbReference type="Gene3D" id="3.40.50.970">
    <property type="match status" value="1"/>
</dbReference>
<keyword evidence="6" id="KW-1185">Reference proteome</keyword>
<dbReference type="RefSeq" id="WP_050740354.1">
    <property type="nucleotide sequence ID" value="NZ_LGYO01000025.1"/>
</dbReference>
<dbReference type="STRING" id="52689.AKG39_10515"/>
<dbReference type="InterPro" id="IPR033248">
    <property type="entry name" value="Transketolase_C"/>
</dbReference>
<evidence type="ECO:0000256" key="2">
    <source>
        <dbReference type="ARBA" id="ARBA00023002"/>
    </source>
</evidence>
<dbReference type="EMBL" id="LGYO01000025">
    <property type="protein sequence ID" value="KNZ41709.1"/>
    <property type="molecule type" value="Genomic_DNA"/>
</dbReference>
<sequence length="326" mass="35043">MSEMSVMKALNLAMFEEMASDEKVICIGEDLGKQGGCWGTFTGLQDKFGINRVLEFPILEAGYTLFSVGAALGGYRPIVEYMFADFVTLGFEGIVDIAAKIHFNSGGVDSCPVTFVLPQGGGGKSGAHHSQSVEAWFANVPGLKIVAPTTPADIRAYYRAAIRDDDPTLFIYQRATMGLTGEVPDVLDEVPSLAKAGKVVKTGADLTIVAYHRALVNVMAAAAIVEEETGKTIEIIDPRVLIPFDKECVFDSVKKTGRLMVAHEAPERGGFGAQIVSWVVENCMNELEAAPVRVAGVNSIIPFGDLEKYLYPSVEDMKAGILKALI</sequence>
<organism evidence="5 6">
    <name type="scientific">Acetobacterium bakii</name>
    <dbReference type="NCBI Taxonomy" id="52689"/>
    <lineage>
        <taxon>Bacteria</taxon>
        <taxon>Bacillati</taxon>
        <taxon>Bacillota</taxon>
        <taxon>Clostridia</taxon>
        <taxon>Eubacteriales</taxon>
        <taxon>Eubacteriaceae</taxon>
        <taxon>Acetobacterium</taxon>
    </lineage>
</organism>
<dbReference type="InterPro" id="IPR029061">
    <property type="entry name" value="THDP-binding"/>
</dbReference>
<evidence type="ECO:0000313" key="5">
    <source>
        <dbReference type="EMBL" id="KNZ41709.1"/>
    </source>
</evidence>
<dbReference type="InterPro" id="IPR005475">
    <property type="entry name" value="Transketolase-like_Pyr-bd"/>
</dbReference>
<reference evidence="6" key="1">
    <citation type="submission" date="2015-07" db="EMBL/GenBank/DDBJ databases">
        <title>Draft genome sequence of Acetobacterium bakii DSM 8293, a potential psychrophilic chemical producer through syngas fermentation.</title>
        <authorList>
            <person name="Song Y."/>
            <person name="Hwang S."/>
            <person name="Cho B.-K."/>
        </authorList>
    </citation>
    <scope>NUCLEOTIDE SEQUENCE [LARGE SCALE GENOMIC DNA]</scope>
    <source>
        <strain evidence="6">DSM 8239</strain>
    </source>
</reference>
<comment type="cofactor">
    <cofactor evidence="1">
        <name>thiamine diphosphate</name>
        <dbReference type="ChEBI" id="CHEBI:58937"/>
    </cofactor>
</comment>
<keyword evidence="3" id="KW-0786">Thiamine pyrophosphate</keyword>
<feature type="domain" description="Transketolase-like pyrimidine-binding" evidence="4">
    <location>
        <begin position="4"/>
        <end position="179"/>
    </location>
</feature>
<keyword evidence="2" id="KW-0560">Oxidoreductase</keyword>
<name>A0A0L6TZL5_9FIRM</name>
<accession>A0A0L6TZL5</accession>
<evidence type="ECO:0000259" key="4">
    <source>
        <dbReference type="SMART" id="SM00861"/>
    </source>
</evidence>
<gene>
    <name evidence="5" type="ORF">AKG39_10515</name>
</gene>
<dbReference type="Gene3D" id="3.40.50.920">
    <property type="match status" value="1"/>
</dbReference>
<comment type="caution">
    <text evidence="5">The sequence shown here is derived from an EMBL/GenBank/DDBJ whole genome shotgun (WGS) entry which is preliminary data.</text>
</comment>
<dbReference type="SMART" id="SM00861">
    <property type="entry name" value="Transket_pyr"/>
    <property type="match status" value="1"/>
</dbReference>
<dbReference type="GO" id="GO:0016491">
    <property type="term" value="F:oxidoreductase activity"/>
    <property type="evidence" value="ECO:0007669"/>
    <property type="project" value="UniProtKB-KW"/>
</dbReference>
<dbReference type="Proteomes" id="UP000036873">
    <property type="component" value="Unassembled WGS sequence"/>
</dbReference>
<dbReference type="InterPro" id="IPR009014">
    <property type="entry name" value="Transketo_C/PFOR_II"/>
</dbReference>
<dbReference type="SUPFAM" id="SSF52518">
    <property type="entry name" value="Thiamin diphosphate-binding fold (THDP-binding)"/>
    <property type="match status" value="1"/>
</dbReference>
<dbReference type="OrthoDB" id="8732661at2"/>
<dbReference type="Pfam" id="PF02779">
    <property type="entry name" value="Transket_pyr"/>
    <property type="match status" value="1"/>
</dbReference>
<protein>
    <recommendedName>
        <fullName evidence="4">Transketolase-like pyrimidine-binding domain-containing protein</fullName>
    </recommendedName>
</protein>
<dbReference type="SUPFAM" id="SSF52922">
    <property type="entry name" value="TK C-terminal domain-like"/>
    <property type="match status" value="1"/>
</dbReference>
<dbReference type="AlphaFoldDB" id="A0A0L6TZL5"/>
<dbReference type="CDD" id="cd07036">
    <property type="entry name" value="TPP_PYR_E1-PDHc-beta_like"/>
    <property type="match status" value="1"/>
</dbReference>
<evidence type="ECO:0000256" key="1">
    <source>
        <dbReference type="ARBA" id="ARBA00001964"/>
    </source>
</evidence>